<dbReference type="AlphaFoldDB" id="A0A9Q3ABJ1"/>
<dbReference type="RefSeq" id="WP_217973861.1">
    <property type="nucleotide sequence ID" value="NZ_JAHTBI010000010.1"/>
</dbReference>
<comment type="caution">
    <text evidence="1">The sequence shown here is derived from an EMBL/GenBank/DDBJ whole genome shotgun (WGS) entry which is preliminary data.</text>
</comment>
<organism evidence="1 2">
    <name type="scientific">Pseudomonas aegrilactucae</name>
    <dbReference type="NCBI Taxonomy" id="2854028"/>
    <lineage>
        <taxon>Bacteria</taxon>
        <taxon>Pseudomonadati</taxon>
        <taxon>Pseudomonadota</taxon>
        <taxon>Gammaproteobacteria</taxon>
        <taxon>Pseudomonadales</taxon>
        <taxon>Pseudomonadaceae</taxon>
        <taxon>Pseudomonas</taxon>
    </lineage>
</organism>
<sequence length="631" mass="69882">MLPQVPDALELLADDGGAYLIDRVTQDAPLRVLISASWPVDADDPPGTQSMLQLYWDNATVGVPYVFTWPFDPDQVFPFTAFVPREFMTAPGIHRLKYEVMLWSENEAFSDEILINIDREAPNHSNRGERLGFDDQVIEQGVTDAYLELNRGRLPAIVPRWSDIREGDLVEYFVGVSADPSHPSVLRGGSLRVGPEHVAGAAVEVFYPQEVLAASGNGYRYVFYFLTDRAGNQNPRSRAEYLNLQLRGPIVLPAPVVPLAEFDRLIDLEDVRRGVEVHIPFIAEALAGDRIQAYWNNRPLAPFFVAANQAWPLRLPVSWEVVSADGFASVVPCVVRYEGSRGTQPPLDAPSVAFLVDLTVAGPDPVGPDPINPWLKPVVVKGLTGDNVLTLDDYERDAEVRVLLFDQPQAGDLLQLHWGNDTQVVATYRVKAQDRAGDWVTFSPVPWAVIETTGSGNVPVHYWTFNDVNRQRSPETRVRVQIPVLTELGPVTFPDATLFGWINCNSRPWDGIRVHVPVDVRMSPGDQVSLTWQLCRQTNGEVPMPGALKTFIKTLNAQDLRGESIEIRVEPFDTLVLPLWPVGQPRPNNPDGSAQVGYTLQLVDGRLGIAPQTYVSISLTRPGASKPCTGL</sequence>
<evidence type="ECO:0000313" key="2">
    <source>
        <dbReference type="Proteomes" id="UP001106592"/>
    </source>
</evidence>
<dbReference type="Proteomes" id="UP001106592">
    <property type="component" value="Unassembled WGS sequence"/>
</dbReference>
<accession>A0A9Q3ABJ1</accession>
<name>A0A9Q3ABJ1_9PSED</name>
<gene>
    <name evidence="1" type="ORF">KUO17_04415</name>
</gene>
<reference evidence="1" key="2">
    <citation type="journal article" date="2023" name="Plant Pathol.">
        <title>Dismantling and reorganizing Pseudomonas marginalis sensu#lato.</title>
        <authorList>
            <person name="Sawada H."/>
            <person name="Fujikawa T."/>
            <person name="Satou M."/>
        </authorList>
    </citation>
    <scope>NUCLEOTIDE SEQUENCE</scope>
    <source>
        <strain evidence="1">MAFF 301350</strain>
    </source>
</reference>
<keyword evidence="2" id="KW-1185">Reference proteome</keyword>
<dbReference type="EMBL" id="JAHTBI010000010">
    <property type="protein sequence ID" value="MBV6286290.1"/>
    <property type="molecule type" value="Genomic_DNA"/>
</dbReference>
<proteinExistence type="predicted"/>
<protein>
    <submittedName>
        <fullName evidence="1">Uncharacterized protein</fullName>
    </submittedName>
</protein>
<evidence type="ECO:0000313" key="1">
    <source>
        <dbReference type="EMBL" id="MBV6286290.1"/>
    </source>
</evidence>
<reference evidence="1" key="1">
    <citation type="journal article" date="2022" name="Int. J. Syst. Evol. Microbiol.">
        <title>Pseudomonas aegrilactucae sp. nov. and Pseudomonas morbosilactucae sp. nov., pathogens causing bacterial rot of lettuce in Japan.</title>
        <authorList>
            <person name="Sawada H."/>
            <person name="Fujikawa T."/>
            <person name="Satou M."/>
        </authorList>
    </citation>
    <scope>NUCLEOTIDE SEQUENCE</scope>
    <source>
        <strain evidence="1">MAFF 301350</strain>
    </source>
</reference>